<evidence type="ECO:0000313" key="1">
    <source>
        <dbReference type="EMBL" id="EJK69661.1"/>
    </source>
</evidence>
<dbReference type="EMBL" id="AGNL01009759">
    <property type="protein sequence ID" value="EJK69661.1"/>
    <property type="molecule type" value="Genomic_DNA"/>
</dbReference>
<protein>
    <submittedName>
        <fullName evidence="1">Uncharacterized protein</fullName>
    </submittedName>
</protein>
<organism evidence="1 2">
    <name type="scientific">Thalassiosira oceanica</name>
    <name type="common">Marine diatom</name>
    <dbReference type="NCBI Taxonomy" id="159749"/>
    <lineage>
        <taxon>Eukaryota</taxon>
        <taxon>Sar</taxon>
        <taxon>Stramenopiles</taxon>
        <taxon>Ochrophyta</taxon>
        <taxon>Bacillariophyta</taxon>
        <taxon>Coscinodiscophyceae</taxon>
        <taxon>Thalassiosirophycidae</taxon>
        <taxon>Thalassiosirales</taxon>
        <taxon>Thalassiosiraceae</taxon>
        <taxon>Thalassiosira</taxon>
    </lineage>
</organism>
<sequence length="146" mass="16667">MHFIHKGLSGRCCSPYIGLGLFFPEWTARGRSLAYDTNKTCRAEAPFGPAGDDNRRRYEPPPWDRIGLATAVVPSRRRPPAALGKPSFPCFKVYYLPRRRMRFEPSPLDMQWPESEDWGRPPRLGEDASCPRATILAVKRTSYVQL</sequence>
<reference evidence="1 2" key="1">
    <citation type="journal article" date="2012" name="Genome Biol.">
        <title>Genome and low-iron response of an oceanic diatom adapted to chronic iron limitation.</title>
        <authorList>
            <person name="Lommer M."/>
            <person name="Specht M."/>
            <person name="Roy A.S."/>
            <person name="Kraemer L."/>
            <person name="Andreson R."/>
            <person name="Gutowska M.A."/>
            <person name="Wolf J."/>
            <person name="Bergner S.V."/>
            <person name="Schilhabel M.B."/>
            <person name="Klostermeier U.C."/>
            <person name="Beiko R.G."/>
            <person name="Rosenstiel P."/>
            <person name="Hippler M."/>
            <person name="Laroche J."/>
        </authorList>
    </citation>
    <scope>NUCLEOTIDE SEQUENCE [LARGE SCALE GENOMIC DNA]</scope>
    <source>
        <strain evidence="1 2">CCMP1005</strain>
    </source>
</reference>
<dbReference type="AlphaFoldDB" id="K0T8K4"/>
<keyword evidence="2" id="KW-1185">Reference proteome</keyword>
<dbReference type="Proteomes" id="UP000266841">
    <property type="component" value="Unassembled WGS sequence"/>
</dbReference>
<comment type="caution">
    <text evidence="1">The sequence shown here is derived from an EMBL/GenBank/DDBJ whole genome shotgun (WGS) entry which is preliminary data.</text>
</comment>
<accession>K0T8K4</accession>
<proteinExistence type="predicted"/>
<evidence type="ECO:0000313" key="2">
    <source>
        <dbReference type="Proteomes" id="UP000266841"/>
    </source>
</evidence>
<gene>
    <name evidence="1" type="ORF">THAOC_09059</name>
</gene>
<name>K0T8K4_THAOC</name>